<dbReference type="GO" id="GO:0046872">
    <property type="term" value="F:metal ion binding"/>
    <property type="evidence" value="ECO:0007669"/>
    <property type="project" value="UniProtKB-KW"/>
</dbReference>
<evidence type="ECO:0000313" key="12">
    <source>
        <dbReference type="Proteomes" id="UP000032431"/>
    </source>
</evidence>
<dbReference type="GO" id="GO:0005975">
    <property type="term" value="P:carbohydrate metabolic process"/>
    <property type="evidence" value="ECO:0007669"/>
    <property type="project" value="InterPro"/>
</dbReference>
<dbReference type="Pfam" id="PF02878">
    <property type="entry name" value="PGM_PMM_I"/>
    <property type="match status" value="1"/>
</dbReference>
<keyword evidence="3" id="KW-0597">Phosphoprotein</keyword>
<dbReference type="InterPro" id="IPR005841">
    <property type="entry name" value="Alpha-D-phosphohexomutase_SF"/>
</dbReference>
<dbReference type="Gene3D" id="3.30.310.50">
    <property type="entry name" value="Alpha-D-phosphohexomutase, C-terminal domain"/>
    <property type="match status" value="1"/>
</dbReference>
<dbReference type="PATRIC" id="fig|29343.3.peg.2141"/>
<name>A0A078KVC8_9FIRM</name>
<feature type="domain" description="Alpha-D-phosphohexomutase alpha/beta/alpha" evidence="9">
    <location>
        <begin position="152"/>
        <end position="250"/>
    </location>
</feature>
<dbReference type="Proteomes" id="UP000032431">
    <property type="component" value="Chromosome I"/>
</dbReference>
<evidence type="ECO:0000256" key="5">
    <source>
        <dbReference type="ARBA" id="ARBA00022842"/>
    </source>
</evidence>
<dbReference type="Gene3D" id="3.40.120.10">
    <property type="entry name" value="Alpha-D-Glucose-1,6-Bisphosphate, subunit A, domain 3"/>
    <property type="match status" value="3"/>
</dbReference>
<dbReference type="Pfam" id="PF00408">
    <property type="entry name" value="PGM_PMM_IV"/>
    <property type="match status" value="1"/>
</dbReference>
<dbReference type="GO" id="GO:0016868">
    <property type="term" value="F:intramolecular phosphotransferase activity"/>
    <property type="evidence" value="ECO:0007669"/>
    <property type="project" value="InterPro"/>
</dbReference>
<dbReference type="SUPFAM" id="SSF53738">
    <property type="entry name" value="Phosphoglucomutase, first 3 domains"/>
    <property type="match status" value="3"/>
</dbReference>
<protein>
    <submittedName>
        <fullName evidence="11">Phosphoglucomutase/phosphomannomutase alpha/beta/alpha domain II</fullName>
    </submittedName>
</protein>
<comment type="similarity">
    <text evidence="2">Belongs to the phosphohexose mutase family.</text>
</comment>
<keyword evidence="12" id="KW-1185">Reference proteome</keyword>
<evidence type="ECO:0000259" key="9">
    <source>
        <dbReference type="Pfam" id="PF02879"/>
    </source>
</evidence>
<dbReference type="CDD" id="cd03089">
    <property type="entry name" value="PMM_PGM"/>
    <property type="match status" value="1"/>
</dbReference>
<dbReference type="InterPro" id="IPR005845">
    <property type="entry name" value="A-D-PHexomutase_a/b/a-II"/>
</dbReference>
<sequence>MINLKRIVKPYDIHGIYGEDLTKDEAELIGKAFGTFLRQKGEKNAIVGSDNRKFSPDLKLCIIRGLRSAGIDVINIGTVTSPIFYYAGIDFGVSAGIMVTASRNSEKYNGFKILYGGRMLYGPELQKIRLLAEKGAFELGKGSYKFRSPVNDYINMIAKRIKLGRHKVKVAVDCGSGATGLCAPAILKKLGCSIVPLSCDSNASFPNYLSGPARAENMKLLIDTVKEHHADLGLSFDIDGDRLGVVDETGNIIWGDDLMILFCREILPRHPHADVIVDVESSEKLIHEIIRLGGRPIFCRGGYSPIKAKMTEHNAPFAGDISGHMFFADEYYGYGDAVYAAARLLRILTNANKPLSLLLSDLPKTFVTPEIRIPCKEDEKSDIVQKVSIELRRQATDTVEADGIRAYFDDGWGLVCASDTESELIVRCEGKTEEACERIKQVLAKALTPYVSSRSLHSLTRQQEGS</sequence>
<comment type="cofactor">
    <cofactor evidence="1">
        <name>Mg(2+)</name>
        <dbReference type="ChEBI" id="CHEBI:18420"/>
    </cofactor>
</comment>
<evidence type="ECO:0000256" key="6">
    <source>
        <dbReference type="ARBA" id="ARBA00023235"/>
    </source>
</evidence>
<keyword evidence="4" id="KW-0479">Metal-binding</keyword>
<dbReference type="InterPro" id="IPR036900">
    <property type="entry name" value="A-D-PHexomutase_C_sf"/>
</dbReference>
<evidence type="ECO:0000313" key="11">
    <source>
        <dbReference type="EMBL" id="CDZ25109.1"/>
    </source>
</evidence>
<dbReference type="PANTHER" id="PTHR43771:SF2">
    <property type="entry name" value="PHOSPHOMANNOMUTASE_PHOSPHOGLUCOMUTASE"/>
    <property type="match status" value="1"/>
</dbReference>
<dbReference type="InterPro" id="IPR016055">
    <property type="entry name" value="A-D-PHexomutase_a/b/a-I/II/III"/>
</dbReference>
<keyword evidence="5" id="KW-0460">Magnesium</keyword>
<dbReference type="AlphaFoldDB" id="A0A078KVC8"/>
<evidence type="ECO:0000259" key="7">
    <source>
        <dbReference type="Pfam" id="PF00408"/>
    </source>
</evidence>
<dbReference type="Pfam" id="PF02880">
    <property type="entry name" value="PGM_PMM_III"/>
    <property type="match status" value="1"/>
</dbReference>
<dbReference type="OrthoDB" id="9806956at2"/>
<evidence type="ECO:0000259" key="10">
    <source>
        <dbReference type="Pfam" id="PF02880"/>
    </source>
</evidence>
<evidence type="ECO:0000256" key="3">
    <source>
        <dbReference type="ARBA" id="ARBA00022553"/>
    </source>
</evidence>
<accession>A0A078KVC8</accession>
<dbReference type="InterPro" id="IPR005846">
    <property type="entry name" value="A-D-PHexomutase_a/b/a-III"/>
</dbReference>
<gene>
    <name evidence="11" type="ORF">CCDG5_2017</name>
</gene>
<evidence type="ECO:0000256" key="1">
    <source>
        <dbReference type="ARBA" id="ARBA00001946"/>
    </source>
</evidence>
<dbReference type="STRING" id="29343.CCDG5_2017"/>
<keyword evidence="6" id="KW-0413">Isomerase</keyword>
<feature type="domain" description="Alpha-D-phosphohexomutase C-terminal" evidence="7">
    <location>
        <begin position="370"/>
        <end position="445"/>
    </location>
</feature>
<proteinExistence type="inferred from homology"/>
<dbReference type="HOGENOM" id="CLU_016950_9_1_9"/>
<dbReference type="Pfam" id="PF02879">
    <property type="entry name" value="PGM_PMM_II"/>
    <property type="match status" value="1"/>
</dbReference>
<dbReference type="InterPro" id="IPR005843">
    <property type="entry name" value="A-D-PHexomutase_C"/>
</dbReference>
<reference evidence="12" key="1">
    <citation type="submission" date="2014-07" db="EMBL/GenBank/DDBJ databases">
        <authorList>
            <person name="Wibberg D."/>
        </authorList>
    </citation>
    <scope>NUCLEOTIDE SEQUENCE [LARGE SCALE GENOMIC DNA]</scope>
    <source>
        <strain evidence="12">DG5</strain>
    </source>
</reference>
<dbReference type="PANTHER" id="PTHR43771">
    <property type="entry name" value="PHOSPHOMANNOMUTASE"/>
    <property type="match status" value="1"/>
</dbReference>
<feature type="domain" description="Alpha-D-phosphohexomutase alpha/beta/alpha" evidence="10">
    <location>
        <begin position="254"/>
        <end position="365"/>
    </location>
</feature>
<evidence type="ECO:0000256" key="4">
    <source>
        <dbReference type="ARBA" id="ARBA00022723"/>
    </source>
</evidence>
<dbReference type="PRINTS" id="PR00509">
    <property type="entry name" value="PGMPMM"/>
</dbReference>
<feature type="domain" description="Alpha-D-phosphohexomutase alpha/beta/alpha" evidence="8">
    <location>
        <begin position="7"/>
        <end position="135"/>
    </location>
</feature>
<dbReference type="EMBL" id="LM995447">
    <property type="protein sequence ID" value="CDZ25109.1"/>
    <property type="molecule type" value="Genomic_DNA"/>
</dbReference>
<organism evidence="11 12">
    <name type="scientific">[Clostridium] cellulosi</name>
    <dbReference type="NCBI Taxonomy" id="29343"/>
    <lineage>
        <taxon>Bacteria</taxon>
        <taxon>Bacillati</taxon>
        <taxon>Bacillota</taxon>
        <taxon>Clostridia</taxon>
        <taxon>Eubacteriales</taxon>
        <taxon>Oscillospiraceae</taxon>
        <taxon>Oscillospiraceae incertae sedis</taxon>
    </lineage>
</organism>
<dbReference type="InterPro" id="IPR005844">
    <property type="entry name" value="A-D-PHexomutase_a/b/a-I"/>
</dbReference>
<dbReference type="SUPFAM" id="SSF55957">
    <property type="entry name" value="Phosphoglucomutase, C-terminal domain"/>
    <property type="match status" value="1"/>
</dbReference>
<evidence type="ECO:0000256" key="2">
    <source>
        <dbReference type="ARBA" id="ARBA00010231"/>
    </source>
</evidence>
<evidence type="ECO:0000259" key="8">
    <source>
        <dbReference type="Pfam" id="PF02878"/>
    </source>
</evidence>
<dbReference type="KEGG" id="ccel:CCDG5_2017"/>